<feature type="transmembrane region" description="Helical" evidence="10">
    <location>
        <begin position="161"/>
        <end position="181"/>
    </location>
</feature>
<evidence type="ECO:0000259" key="11">
    <source>
        <dbReference type="PROSITE" id="PS50837"/>
    </source>
</evidence>
<dbReference type="Gene3D" id="3.40.50.2000">
    <property type="entry name" value="Glycogen Phosphorylase B"/>
    <property type="match status" value="1"/>
</dbReference>
<dbReference type="SUPFAM" id="SSF54928">
    <property type="entry name" value="RNA-binding domain, RBD"/>
    <property type="match status" value="2"/>
</dbReference>
<dbReference type="PANTHER" id="PTHR13018:SF5">
    <property type="entry name" value="RE44586P"/>
    <property type="match status" value="1"/>
</dbReference>
<dbReference type="EMBL" id="LSMT01000192">
    <property type="protein sequence ID" value="PFX23917.1"/>
    <property type="molecule type" value="Genomic_DNA"/>
</dbReference>
<gene>
    <name evidence="12" type="primary">TMEM63B</name>
    <name evidence="12" type="ORF">AWC38_SpisGene11507</name>
</gene>
<dbReference type="InterPro" id="IPR032880">
    <property type="entry name" value="CSC1/OSCA1-like_N"/>
</dbReference>
<keyword evidence="7 10" id="KW-1133">Transmembrane helix</keyword>
<feature type="transmembrane region" description="Helical" evidence="10">
    <location>
        <begin position="53"/>
        <end position="74"/>
    </location>
</feature>
<proteinExistence type="inferred from homology"/>
<dbReference type="GO" id="GO:0005524">
    <property type="term" value="F:ATP binding"/>
    <property type="evidence" value="ECO:0007669"/>
    <property type="project" value="UniProtKB-KW"/>
</dbReference>
<dbReference type="InterPro" id="IPR012677">
    <property type="entry name" value="Nucleotide-bd_a/b_plait_sf"/>
</dbReference>
<evidence type="ECO:0000256" key="9">
    <source>
        <dbReference type="SAM" id="MobiDB-lite"/>
    </source>
</evidence>
<sequence>MADLYLEFDVEGGNKTQHIVPKCYDAKGANMNSSDRQLLINYMAKDGGIPVNFGLNILGWMIVFILFCVIRRLVWDYGRLALIQKEDQGWTEMFYGSKGTSEEGRARQVSGTNAPEAAEFPDVKKKGLFSWIPVFMRVTDEHIRLKCGVDAFQYIIFQKHLIVYSIIIFCLSIGIVLPVNYSGNNEPVKDSFGATTVSNLMYDSSVFWLHTVFAIIYTVLMVIVLRHFTNLFAFKSHDDSKKTIMMTNVPKNVTADLIMQHFREIYGESQVLEVQIAFDFAKLKQAQRKVLAAEMGREHCEELLRKTGKRPLTTVSTNKLSPCCHCCGASHVDGIEYFTEEEEDGKVQVDQQRQKLKSLGIAFVTFENATIVQRCLKDFNTIRHGSPESSVSRRIFSDHWNVSQAPLAGDIIWEHLSVDNESWEIYGESQVLEVQIAFDFAKLKQAQRKVLAAEMGREHCEELLRKTGKRPLTTVSTNKLSPCCHCCGASHVDGIEYFTEEEEDGKVQVDQQRQKLKSLGIAFVTFENATIVQRCLKDFNTIRHGSPESSVSRRIFSDHWNVSQAPLAGDIIWEHLSVDNESWWVRAVLINTLLFIFVLFLTTPAVVLSTLEELEASVEKSNPKLAVPPSPFLTQFLPTILLWSFAAILPAAVSWSSYFEAHWTRSKLEHSVMVKTYIFLILMLIILPSLALTSVDALFHLTLGGGFPEFQSRLACVFLPNNGAFFVNYLVTSALIGTAAELCRFPELVSYAGLLYMAMKHLVDRYNLYFNYRPPAYNYVDSNVHHTAVTFAVISTFFLLLSLLFYSSIRLGINDPQTVFTLVVVCITVLLLLARVCFGMFKKLGPHKEYLTTDAELNGADVYIPEAYLPPVLQTTREMKATGSAFQSSFVMSNLAEESSSCNEASVEQTYPADQTRKSSDPLRVTILSDEWGSSKGGLSTINKELAIQLAKHPEIDITVYLPKCSEKDKSDASVHNVQLMEAEELPGYDPIDWLSVVPENHAIDVIIGHGVRLGRQISIIKKQCTCGWMQMVHTAPEELGKYKTYAEAFSKGAKKHQEEVELCKRADQVIAVGPKLADAYRRYLRSSPKDQPVLDLTPSIFSQFSQVKQASEERSTFGVLVFGRGDSEDIFLKGYDIAVKAVAMFEELYQLSFVGAPEMDMVVMPSRTEGFGLTALEAMSGGLPILVSGNSGFGEALKQVPFGNQFVVDSEDPDKWAEAIKAVRKKERKLRLEEAKHLQKMYASKFSWKEQCDSLYEAMCTIMSRSTTDLNSTITPKCQSSMVNPKQADQSAEHLASNPGDPSEKLASRKRKRSISPLDVQAPKHCRSAVDGQQAVDHFTLVIKRLQSEYKRRSLVKPLPWNNTLQLQLDDIYTRFKFLSRRKRDFTLENNAIDKDVIFELDKGEDSMVLVEGSPGIGKTTFCLKVANDWARKRFAENSQGNFSFELVLLLKCRDFEGDVMEAICNQLLPEDCDEKIRSNLVDFLKDLHNQEKVLIILDGLDELPTRYFDNISTTNGQKLVAEIKENSLLQALPKNPLNLLLLCVVFEDFQGKLPSSRTELYQIIVCCLLRRYCAKNNLIPHADDRKLRKQFEESMLALGELAWNCLLQDRHSFSEGELASLEERTNGLVARYLGLVFKEASLKKMKPSDEYYFLHKTFQEFLAASYLAHRVQKEDINLFSDFGLRFHDIVTKYRQVFLFAVGTLEQNDVMFRQVGKELVQVYGEWNWLQCSEEETTFFTECLEESGNSEDMAHTLFSLIPLPQDIVIGHSVDHYPENIVPILKVCQAFTQLQQPLNLFIPNANFLEDCEMKAMTDVLESCCHLENLFFSAREMTKPLADALFEGLSASPSLLLLSLNVPYSLAADQAYIIGKALAASKSLRTVSMILSHDCNETWASALEQGLSAGTHLRRVILTLRGTMNQTSLQALISLFSNKSLTFLSILLEGDMHDSVAYAINEGLNAENSLESFQLVIFGNMSYSQTGAICLEKACFQNQSLKSLEVFVHGEVPENWSTVVHSLMSSKQPTLSCNLQPSVYHKITDTQINHLGGHILPSGRFLSEQSLTLTLWGRLSHSGAEALGEVIRSSLMSSLTLNVHSKLDDDVVHCLAEYKKHTKTLSSFKVNVYCYLSEEEKSFLLGLSSNGQELPFVLNFPQKIQEESACLSKDLVCSDSDQLESRSETCHVNLTSSCTSKDFAPLRRLHDGLPSTVPLTTLSISINTDGGLSGNWATMLATALAENTSVTTFSLTLNNYDDMGGGWGCCLGEALARNTSLTTLQLTFNNYSDMSGDWAKGLADGLVKNTSVNTHHLTINDYGDTTGEWADTIGNAYAENNNLTSLHLKINNHSIDSDNWLKDLCISLSRSESVFKLHFYFSDQDVFVKNVSLKENLGKWLAETRSITAIHLTISLFGEPLDFSKEEHPESDVQQQP</sequence>
<feature type="transmembrane region" description="Helical" evidence="10">
    <location>
        <begin position="588"/>
        <end position="611"/>
    </location>
</feature>
<feature type="transmembrane region" description="Helical" evidence="10">
    <location>
        <begin position="819"/>
        <end position="841"/>
    </location>
</feature>
<dbReference type="GO" id="GO:0005886">
    <property type="term" value="C:plasma membrane"/>
    <property type="evidence" value="ECO:0007669"/>
    <property type="project" value="TreeGrafter"/>
</dbReference>
<dbReference type="Gene3D" id="3.40.50.300">
    <property type="entry name" value="P-loop containing nucleotide triphosphate hydrolases"/>
    <property type="match status" value="1"/>
</dbReference>
<evidence type="ECO:0000313" key="13">
    <source>
        <dbReference type="Proteomes" id="UP000225706"/>
    </source>
</evidence>
<dbReference type="Pfam" id="PF20706">
    <property type="entry name" value="GT4-conflict"/>
    <property type="match status" value="2"/>
</dbReference>
<evidence type="ECO:0000313" key="12">
    <source>
        <dbReference type="EMBL" id="PFX23917.1"/>
    </source>
</evidence>
<evidence type="ECO:0000256" key="2">
    <source>
        <dbReference type="ARBA" id="ARBA00007779"/>
    </source>
</evidence>
<dbReference type="Pfam" id="PF13967">
    <property type="entry name" value="RSN1_TM"/>
    <property type="match status" value="1"/>
</dbReference>
<dbReference type="CDD" id="cd03801">
    <property type="entry name" value="GT4_PimA-like"/>
    <property type="match status" value="1"/>
</dbReference>
<feature type="transmembrane region" description="Helical" evidence="10">
    <location>
        <begin position="677"/>
        <end position="703"/>
    </location>
</feature>
<dbReference type="STRING" id="50429.A0A2B4S5N8"/>
<dbReference type="InterPro" id="IPR027815">
    <property type="entry name" value="CSC1/OSCA1-like_cyt"/>
</dbReference>
<dbReference type="SUPFAM" id="SSF52540">
    <property type="entry name" value="P-loop containing nucleoside triphosphate hydrolases"/>
    <property type="match status" value="1"/>
</dbReference>
<evidence type="ECO:0000256" key="6">
    <source>
        <dbReference type="ARBA" id="ARBA00022840"/>
    </source>
</evidence>
<feature type="compositionally biased region" description="Polar residues" evidence="9">
    <location>
        <begin position="1277"/>
        <end position="1291"/>
    </location>
</feature>
<evidence type="ECO:0000256" key="4">
    <source>
        <dbReference type="ARBA" id="ARBA00022692"/>
    </source>
</evidence>
<dbReference type="Pfam" id="PF02714">
    <property type="entry name" value="RSN1_7TM"/>
    <property type="match status" value="1"/>
</dbReference>
<dbReference type="Pfam" id="PF14703">
    <property type="entry name" value="PHM7_cyt"/>
    <property type="match status" value="2"/>
</dbReference>
<dbReference type="Gene3D" id="3.30.70.330">
    <property type="match status" value="1"/>
</dbReference>
<dbReference type="PROSITE" id="PS50837">
    <property type="entry name" value="NACHT"/>
    <property type="match status" value="1"/>
</dbReference>
<protein>
    <submittedName>
        <fullName evidence="12">Transmembrane protein 63B</fullName>
    </submittedName>
</protein>
<organism evidence="12 13">
    <name type="scientific">Stylophora pistillata</name>
    <name type="common">Smooth cauliflower coral</name>
    <dbReference type="NCBI Taxonomy" id="50429"/>
    <lineage>
        <taxon>Eukaryota</taxon>
        <taxon>Metazoa</taxon>
        <taxon>Cnidaria</taxon>
        <taxon>Anthozoa</taxon>
        <taxon>Hexacorallia</taxon>
        <taxon>Scleractinia</taxon>
        <taxon>Astrocoeniina</taxon>
        <taxon>Pocilloporidae</taxon>
        <taxon>Stylophora</taxon>
    </lineage>
</organism>
<dbReference type="GO" id="GO:0012505">
    <property type="term" value="C:endomembrane system"/>
    <property type="evidence" value="ECO:0007669"/>
    <property type="project" value="UniProtKB-SubCell"/>
</dbReference>
<dbReference type="GO" id="GO:0005227">
    <property type="term" value="F:calcium-activated cation channel activity"/>
    <property type="evidence" value="ECO:0007669"/>
    <property type="project" value="InterPro"/>
</dbReference>
<dbReference type="GO" id="GO:0003676">
    <property type="term" value="F:nucleic acid binding"/>
    <property type="evidence" value="ECO:0007669"/>
    <property type="project" value="InterPro"/>
</dbReference>
<dbReference type="InterPro" id="IPR045122">
    <property type="entry name" value="Csc1-like"/>
</dbReference>
<reference evidence="13" key="1">
    <citation type="journal article" date="2017" name="bioRxiv">
        <title>Comparative analysis of the genomes of Stylophora pistillata and Acropora digitifera provides evidence for extensive differences between species of corals.</title>
        <authorList>
            <person name="Voolstra C.R."/>
            <person name="Li Y."/>
            <person name="Liew Y.J."/>
            <person name="Baumgarten S."/>
            <person name="Zoccola D."/>
            <person name="Flot J.-F."/>
            <person name="Tambutte S."/>
            <person name="Allemand D."/>
            <person name="Aranda M."/>
        </authorList>
    </citation>
    <scope>NUCLEOTIDE SEQUENCE [LARGE SCALE GENOMIC DNA]</scope>
</reference>
<dbReference type="SUPFAM" id="SSF52047">
    <property type="entry name" value="RNI-like"/>
    <property type="match status" value="2"/>
</dbReference>
<feature type="transmembrane region" description="Helical" evidence="10">
    <location>
        <begin position="631"/>
        <end position="656"/>
    </location>
</feature>
<evidence type="ECO:0000256" key="1">
    <source>
        <dbReference type="ARBA" id="ARBA00004127"/>
    </source>
</evidence>
<feature type="transmembrane region" description="Helical" evidence="10">
    <location>
        <begin position="788"/>
        <end position="807"/>
    </location>
</feature>
<dbReference type="InterPro" id="IPR027417">
    <property type="entry name" value="P-loop_NTPase"/>
</dbReference>
<dbReference type="InterPro" id="IPR007111">
    <property type="entry name" value="NACHT_NTPase"/>
</dbReference>
<evidence type="ECO:0000256" key="7">
    <source>
        <dbReference type="ARBA" id="ARBA00022989"/>
    </source>
</evidence>
<dbReference type="SUPFAM" id="SSF53756">
    <property type="entry name" value="UDP-Glycosyltransferase/glycogen phosphorylase"/>
    <property type="match status" value="1"/>
</dbReference>
<dbReference type="OrthoDB" id="120976at2759"/>
<dbReference type="Pfam" id="PF05729">
    <property type="entry name" value="NACHT"/>
    <property type="match status" value="1"/>
</dbReference>
<comment type="subcellular location">
    <subcellularLocation>
        <location evidence="1">Endomembrane system</location>
        <topology evidence="1">Multi-pass membrane protein</topology>
    </subcellularLocation>
</comment>
<keyword evidence="4 10" id="KW-0812">Transmembrane</keyword>
<name>A0A2B4S5N8_STYPI</name>
<comment type="caution">
    <text evidence="12">The sequence shown here is derived from an EMBL/GenBank/DDBJ whole genome shotgun (WGS) entry which is preliminary data.</text>
</comment>
<keyword evidence="3" id="KW-0813">Transport</keyword>
<feature type="transmembrane region" description="Helical" evidence="10">
    <location>
        <begin position="207"/>
        <end position="225"/>
    </location>
</feature>
<evidence type="ECO:0000256" key="8">
    <source>
        <dbReference type="ARBA" id="ARBA00023136"/>
    </source>
</evidence>
<accession>A0A2B4S5N8</accession>
<keyword evidence="13" id="KW-1185">Reference proteome</keyword>
<dbReference type="PANTHER" id="PTHR13018">
    <property type="entry name" value="PROBABLE MEMBRANE PROTEIN DUF221-RELATED"/>
    <property type="match status" value="1"/>
</dbReference>
<evidence type="ECO:0000256" key="3">
    <source>
        <dbReference type="ARBA" id="ARBA00022448"/>
    </source>
</evidence>
<evidence type="ECO:0000256" key="10">
    <source>
        <dbReference type="SAM" id="Phobius"/>
    </source>
</evidence>
<feature type="domain" description="NACHT" evidence="11">
    <location>
        <begin position="1408"/>
        <end position="1507"/>
    </location>
</feature>
<keyword evidence="6" id="KW-0067">ATP-binding</keyword>
<dbReference type="InterPro" id="IPR003864">
    <property type="entry name" value="CSC1/OSCA1-like_7TM"/>
</dbReference>
<evidence type="ECO:0000256" key="5">
    <source>
        <dbReference type="ARBA" id="ARBA00022741"/>
    </source>
</evidence>
<dbReference type="Gene3D" id="3.80.10.10">
    <property type="entry name" value="Ribonuclease Inhibitor"/>
    <property type="match status" value="3"/>
</dbReference>
<feature type="region of interest" description="Disordered" evidence="9">
    <location>
        <begin position="1277"/>
        <end position="1319"/>
    </location>
</feature>
<keyword evidence="5" id="KW-0547">Nucleotide-binding</keyword>
<comment type="similarity">
    <text evidence="2">Belongs to the CSC1 (TC 1.A.17) family.</text>
</comment>
<dbReference type="InterPro" id="IPR035979">
    <property type="entry name" value="RBD_domain_sf"/>
</dbReference>
<dbReference type="InterPro" id="IPR032675">
    <property type="entry name" value="LRR_dom_sf"/>
</dbReference>
<dbReference type="Proteomes" id="UP000225706">
    <property type="component" value="Unassembled WGS sequence"/>
</dbReference>
<keyword evidence="8 10" id="KW-0472">Membrane</keyword>